<evidence type="ECO:0000313" key="7">
    <source>
        <dbReference type="EMBL" id="EMA45180.1"/>
    </source>
</evidence>
<comment type="similarity">
    <text evidence="1">In the C-terminal section; belongs to the transposase 35 family.</text>
</comment>
<organism evidence="7 8">
    <name type="scientific">Halococcus morrhuae DSM 1307</name>
    <dbReference type="NCBI Taxonomy" id="931277"/>
    <lineage>
        <taxon>Archaea</taxon>
        <taxon>Methanobacteriati</taxon>
        <taxon>Methanobacteriota</taxon>
        <taxon>Stenosarchaea group</taxon>
        <taxon>Halobacteria</taxon>
        <taxon>Halobacteriales</taxon>
        <taxon>Halococcaceae</taxon>
        <taxon>Halococcus</taxon>
    </lineage>
</organism>
<reference evidence="7 8" key="1">
    <citation type="journal article" date="2014" name="PLoS Genet.">
        <title>Phylogenetically driven sequencing of extremely halophilic archaea reveals strategies for static and dynamic osmo-response.</title>
        <authorList>
            <person name="Becker E.A."/>
            <person name="Seitzer P.M."/>
            <person name="Tritt A."/>
            <person name="Larsen D."/>
            <person name="Krusor M."/>
            <person name="Yao A.I."/>
            <person name="Wu D."/>
            <person name="Madern D."/>
            <person name="Eisen J.A."/>
            <person name="Darling A.E."/>
            <person name="Facciotti M.T."/>
        </authorList>
    </citation>
    <scope>NUCLEOTIDE SEQUENCE [LARGE SCALE GENOMIC DNA]</scope>
    <source>
        <strain evidence="7 8">DSM 1307</strain>
    </source>
</reference>
<keyword evidence="8" id="KW-1185">Reference proteome</keyword>
<name>M0ML63_HALMO</name>
<dbReference type="eggNOG" id="arCOG00679">
    <property type="taxonomic scope" value="Archaea"/>
</dbReference>
<dbReference type="Proteomes" id="UP000011568">
    <property type="component" value="Unassembled WGS sequence"/>
</dbReference>
<dbReference type="GO" id="GO:0003677">
    <property type="term" value="F:DNA binding"/>
    <property type="evidence" value="ECO:0007669"/>
    <property type="project" value="UniProtKB-KW"/>
</dbReference>
<dbReference type="GO" id="GO:0006310">
    <property type="term" value="P:DNA recombination"/>
    <property type="evidence" value="ECO:0007669"/>
    <property type="project" value="UniProtKB-KW"/>
</dbReference>
<dbReference type="NCBIfam" id="TIGR01766">
    <property type="entry name" value="IS200/IS605 family accessory protein TnpB-like domain"/>
    <property type="match status" value="1"/>
</dbReference>
<evidence type="ECO:0000256" key="1">
    <source>
        <dbReference type="ARBA" id="ARBA00008761"/>
    </source>
</evidence>
<evidence type="ECO:0000256" key="4">
    <source>
        <dbReference type="ARBA" id="ARBA00023172"/>
    </source>
</evidence>
<dbReference type="InterPro" id="IPR010095">
    <property type="entry name" value="Cas12f1-like_TNB"/>
</dbReference>
<protein>
    <submittedName>
        <fullName evidence="7">IS1341-type transposase</fullName>
    </submittedName>
</protein>
<dbReference type="RefSeq" id="WP_004053521.1">
    <property type="nucleotide sequence ID" value="NZ_AOMC01000100.1"/>
</dbReference>
<evidence type="ECO:0000256" key="3">
    <source>
        <dbReference type="ARBA" id="ARBA00023125"/>
    </source>
</evidence>
<sequence length="417" mass="46399">MEIRRTVPVKLDVSDSAAESLFATFAEFRFAANLVVQRARNDDGYVETSKQRLHERTYAEVRDRTDGLTANLVQAARSRAADAIKGVVARWSDGEYAELPTFTADFAEYDKRSATFHDDRVSLSTVDGRVEAEYVLPPETDGTPFAEYVENDAFDVAGATLHHRDGAFYLHLRAKAEMDDPEPAEHPSVLGVDLGIENLAVTSTGRFWSGGLINHRRDAYERVRGGLQQTGTESAHRTMQSIGDRESRWADDLLHNVSKELVQEAVEHGCSTIVFERLNGIRSRMPKAKKFHTWAFHRLFEYVSYKTEPFGIDTVQVNPAYTSQRCSMCGHTARNNRTSQADFSCAKCGYTLHADYNAAKNVGLKHVRAGQKSRSGRANRQLALKSGTLNTSGEFPPADTVSARAGVHRQAHDFSHG</sequence>
<dbReference type="AlphaFoldDB" id="M0ML63"/>
<dbReference type="STRING" id="931277.C448_07794"/>
<dbReference type="GO" id="GO:0032196">
    <property type="term" value="P:transposition"/>
    <property type="evidence" value="ECO:0007669"/>
    <property type="project" value="UniProtKB-KW"/>
</dbReference>
<dbReference type="InterPro" id="IPR001959">
    <property type="entry name" value="Transposase"/>
</dbReference>
<keyword evidence="2" id="KW-0815">Transposition</keyword>
<evidence type="ECO:0000256" key="2">
    <source>
        <dbReference type="ARBA" id="ARBA00022578"/>
    </source>
</evidence>
<dbReference type="Pfam" id="PF07282">
    <property type="entry name" value="Cas12f1-like_TNB"/>
    <property type="match status" value="1"/>
</dbReference>
<accession>M0ML63</accession>
<keyword evidence="3" id="KW-0238">DNA-binding</keyword>
<evidence type="ECO:0000313" key="8">
    <source>
        <dbReference type="Proteomes" id="UP000011568"/>
    </source>
</evidence>
<dbReference type="Pfam" id="PF01385">
    <property type="entry name" value="OrfB_IS605"/>
    <property type="match status" value="1"/>
</dbReference>
<dbReference type="NCBIfam" id="NF040570">
    <property type="entry name" value="guided_TnpB"/>
    <property type="match status" value="1"/>
</dbReference>
<evidence type="ECO:0000259" key="6">
    <source>
        <dbReference type="Pfam" id="PF07282"/>
    </source>
</evidence>
<feature type="domain" description="Probable transposase IS891/IS1136/IS1341" evidence="5">
    <location>
        <begin position="178"/>
        <end position="279"/>
    </location>
</feature>
<gene>
    <name evidence="7" type="ORF">C448_07794</name>
</gene>
<keyword evidence="4" id="KW-0233">DNA recombination</keyword>
<comment type="caution">
    <text evidence="7">The sequence shown here is derived from an EMBL/GenBank/DDBJ whole genome shotgun (WGS) entry which is preliminary data.</text>
</comment>
<dbReference type="EMBL" id="AOMC01000100">
    <property type="protein sequence ID" value="EMA45180.1"/>
    <property type="molecule type" value="Genomic_DNA"/>
</dbReference>
<evidence type="ECO:0000259" key="5">
    <source>
        <dbReference type="Pfam" id="PF01385"/>
    </source>
</evidence>
<proteinExistence type="inferred from homology"/>
<dbReference type="OrthoDB" id="210698at2157"/>
<dbReference type="PATRIC" id="fig|931277.6.peg.1526"/>
<feature type="domain" description="Cas12f1-like TNB" evidence="6">
    <location>
        <begin position="296"/>
        <end position="362"/>
    </location>
</feature>